<accession>A0A0D7B2E6</accession>
<protein>
    <submittedName>
        <fullName evidence="2">Uncharacterized protein</fullName>
    </submittedName>
</protein>
<proteinExistence type="predicted"/>
<dbReference type="AlphaFoldDB" id="A0A0D7B2E6"/>
<sequence length="169" mass="18516">MAFHSEIAWLLISVLNAGFSWHVALSPIPTNEARVWVALVFAVTAAFDFGTAQIRWTRLPSFNLSLQSKSAACIVALEWLKTNWISTGIIFLMTVAGIASTLAAARIVKEVRRLQYKHGVLDGMERGEGQRCKVCSGRGFTSTTQLSVDEKAVLSSNEDMQLADTLAKL</sequence>
<gene>
    <name evidence="2" type="ORF">CYLTODRAFT_424912</name>
</gene>
<reference evidence="2 3" key="1">
    <citation type="journal article" date="2015" name="Fungal Genet. Biol.">
        <title>Evolution of novel wood decay mechanisms in Agaricales revealed by the genome sequences of Fistulina hepatica and Cylindrobasidium torrendii.</title>
        <authorList>
            <person name="Floudas D."/>
            <person name="Held B.W."/>
            <person name="Riley R."/>
            <person name="Nagy L.G."/>
            <person name="Koehler G."/>
            <person name="Ransdell A.S."/>
            <person name="Younus H."/>
            <person name="Chow J."/>
            <person name="Chiniquy J."/>
            <person name="Lipzen A."/>
            <person name="Tritt A."/>
            <person name="Sun H."/>
            <person name="Haridas S."/>
            <person name="LaButti K."/>
            <person name="Ohm R.A."/>
            <person name="Kues U."/>
            <person name="Blanchette R.A."/>
            <person name="Grigoriev I.V."/>
            <person name="Minto R.E."/>
            <person name="Hibbett D.S."/>
        </authorList>
    </citation>
    <scope>NUCLEOTIDE SEQUENCE [LARGE SCALE GENOMIC DNA]</scope>
    <source>
        <strain evidence="2 3">FP15055 ss-10</strain>
    </source>
</reference>
<evidence type="ECO:0000256" key="1">
    <source>
        <dbReference type="SAM" id="Phobius"/>
    </source>
</evidence>
<dbReference type="Proteomes" id="UP000054007">
    <property type="component" value="Unassembled WGS sequence"/>
</dbReference>
<evidence type="ECO:0000313" key="3">
    <source>
        <dbReference type="Proteomes" id="UP000054007"/>
    </source>
</evidence>
<keyword evidence="1" id="KW-0812">Transmembrane</keyword>
<feature type="transmembrane region" description="Helical" evidence="1">
    <location>
        <begin position="84"/>
        <end position="108"/>
    </location>
</feature>
<dbReference type="EMBL" id="KN880619">
    <property type="protein sequence ID" value="KIY64763.1"/>
    <property type="molecule type" value="Genomic_DNA"/>
</dbReference>
<feature type="transmembrane region" description="Helical" evidence="1">
    <location>
        <begin position="6"/>
        <end position="24"/>
    </location>
</feature>
<name>A0A0D7B2E6_9AGAR</name>
<evidence type="ECO:0000313" key="2">
    <source>
        <dbReference type="EMBL" id="KIY64763.1"/>
    </source>
</evidence>
<keyword evidence="1" id="KW-1133">Transmembrane helix</keyword>
<organism evidence="2 3">
    <name type="scientific">Cylindrobasidium torrendii FP15055 ss-10</name>
    <dbReference type="NCBI Taxonomy" id="1314674"/>
    <lineage>
        <taxon>Eukaryota</taxon>
        <taxon>Fungi</taxon>
        <taxon>Dikarya</taxon>
        <taxon>Basidiomycota</taxon>
        <taxon>Agaricomycotina</taxon>
        <taxon>Agaricomycetes</taxon>
        <taxon>Agaricomycetidae</taxon>
        <taxon>Agaricales</taxon>
        <taxon>Marasmiineae</taxon>
        <taxon>Physalacriaceae</taxon>
        <taxon>Cylindrobasidium</taxon>
    </lineage>
</organism>
<feature type="transmembrane region" description="Helical" evidence="1">
    <location>
        <begin position="36"/>
        <end position="56"/>
    </location>
</feature>
<keyword evidence="3" id="KW-1185">Reference proteome</keyword>
<keyword evidence="1" id="KW-0472">Membrane</keyword>